<evidence type="ECO:0000256" key="4">
    <source>
        <dbReference type="ARBA" id="ARBA00022741"/>
    </source>
</evidence>
<feature type="compositionally biased region" description="Acidic residues" evidence="9">
    <location>
        <begin position="801"/>
        <end position="827"/>
    </location>
</feature>
<evidence type="ECO:0000256" key="5">
    <source>
        <dbReference type="ARBA" id="ARBA00022777"/>
    </source>
</evidence>
<feature type="compositionally biased region" description="Basic and acidic residues" evidence="9">
    <location>
        <begin position="282"/>
        <end position="292"/>
    </location>
</feature>
<dbReference type="GeneID" id="20224957"/>
<keyword evidence="4" id="KW-0547">Nucleotide-binding</keyword>
<feature type="region of interest" description="Disordered" evidence="9">
    <location>
        <begin position="258"/>
        <end position="673"/>
    </location>
</feature>
<feature type="compositionally biased region" description="Low complexity" evidence="9">
    <location>
        <begin position="352"/>
        <end position="362"/>
    </location>
</feature>
<evidence type="ECO:0000313" key="12">
    <source>
        <dbReference type="Proteomes" id="UP000002729"/>
    </source>
</evidence>
<evidence type="ECO:0000256" key="2">
    <source>
        <dbReference type="ARBA" id="ARBA00022527"/>
    </source>
</evidence>
<dbReference type="SMART" id="SM00220">
    <property type="entry name" value="S_TKc"/>
    <property type="match status" value="1"/>
</dbReference>
<keyword evidence="12" id="KW-1185">Reference proteome</keyword>
<dbReference type="KEGG" id="aaf:AURANDRAFT_64703"/>
<feature type="compositionally biased region" description="Polar residues" evidence="9">
    <location>
        <begin position="882"/>
        <end position="891"/>
    </location>
</feature>
<dbReference type="SUPFAM" id="SSF56112">
    <property type="entry name" value="Protein kinase-like (PK-like)"/>
    <property type="match status" value="1"/>
</dbReference>
<feature type="compositionally biased region" description="Basic and acidic residues" evidence="9">
    <location>
        <begin position="411"/>
        <end position="460"/>
    </location>
</feature>
<feature type="compositionally biased region" description="Basic residues" evidence="9">
    <location>
        <begin position="320"/>
        <end position="333"/>
    </location>
</feature>
<proteinExistence type="predicted"/>
<dbReference type="PANTHER" id="PTHR44899">
    <property type="entry name" value="CAMK FAMILY PROTEIN KINASE"/>
    <property type="match status" value="1"/>
</dbReference>
<evidence type="ECO:0000256" key="7">
    <source>
        <dbReference type="ARBA" id="ARBA00047899"/>
    </source>
</evidence>
<feature type="compositionally biased region" description="Basic and acidic residues" evidence="9">
    <location>
        <begin position="363"/>
        <end position="372"/>
    </location>
</feature>
<dbReference type="OMA" id="TMKPDEN"/>
<accession>F0YAV9</accession>
<feature type="compositionally biased region" description="Basic and acidic residues" evidence="9">
    <location>
        <begin position="496"/>
        <end position="578"/>
    </location>
</feature>
<dbReference type="EMBL" id="GL833130">
    <property type="protein sequence ID" value="EGB07747.1"/>
    <property type="molecule type" value="Genomic_DNA"/>
</dbReference>
<feature type="domain" description="Protein kinase" evidence="10">
    <location>
        <begin position="1"/>
        <end position="175"/>
    </location>
</feature>
<feature type="compositionally biased region" description="Basic and acidic residues" evidence="9">
    <location>
        <begin position="299"/>
        <end position="319"/>
    </location>
</feature>
<dbReference type="AlphaFoldDB" id="F0YAV9"/>
<feature type="compositionally biased region" description="Basic and acidic residues" evidence="9">
    <location>
        <begin position="614"/>
        <end position="632"/>
    </location>
</feature>
<gene>
    <name evidence="11" type="ORF">AURANDRAFT_64703</name>
</gene>
<dbReference type="InterPro" id="IPR008271">
    <property type="entry name" value="Ser/Thr_kinase_AS"/>
</dbReference>
<keyword evidence="3" id="KW-0808">Transferase</keyword>
<feature type="compositionally biased region" description="Acidic residues" evidence="9">
    <location>
        <begin position="926"/>
        <end position="943"/>
    </location>
</feature>
<dbReference type="InParanoid" id="F0YAV9"/>
<comment type="catalytic activity">
    <reaction evidence="8">
        <text>L-seryl-[protein] + ATP = O-phospho-L-seryl-[protein] + ADP + H(+)</text>
        <dbReference type="Rhea" id="RHEA:17989"/>
        <dbReference type="Rhea" id="RHEA-COMP:9863"/>
        <dbReference type="Rhea" id="RHEA-COMP:11604"/>
        <dbReference type="ChEBI" id="CHEBI:15378"/>
        <dbReference type="ChEBI" id="CHEBI:29999"/>
        <dbReference type="ChEBI" id="CHEBI:30616"/>
        <dbReference type="ChEBI" id="CHEBI:83421"/>
        <dbReference type="ChEBI" id="CHEBI:456216"/>
        <dbReference type="EC" id="2.7.11.1"/>
    </reaction>
</comment>
<dbReference type="PROSITE" id="PS00108">
    <property type="entry name" value="PROTEIN_KINASE_ST"/>
    <property type="match status" value="1"/>
</dbReference>
<reference evidence="11 12" key="1">
    <citation type="journal article" date="2011" name="Proc. Natl. Acad. Sci. U.S.A.">
        <title>Niche of harmful alga Aureococcus anophagefferens revealed through ecogenomics.</title>
        <authorList>
            <person name="Gobler C.J."/>
            <person name="Berry D.L."/>
            <person name="Dyhrman S.T."/>
            <person name="Wilhelm S.W."/>
            <person name="Salamov A."/>
            <person name="Lobanov A.V."/>
            <person name="Zhang Y."/>
            <person name="Collier J.L."/>
            <person name="Wurch L.L."/>
            <person name="Kustka A.B."/>
            <person name="Dill B.D."/>
            <person name="Shah M."/>
            <person name="VerBerkmoes N.C."/>
            <person name="Kuo A."/>
            <person name="Terry A."/>
            <person name="Pangilinan J."/>
            <person name="Lindquist E.A."/>
            <person name="Lucas S."/>
            <person name="Paulsen I.T."/>
            <person name="Hattenrath-Lehmann T.K."/>
            <person name="Talmage S.C."/>
            <person name="Walker E.A."/>
            <person name="Koch F."/>
            <person name="Burson A.M."/>
            <person name="Marcoval M.A."/>
            <person name="Tang Y.Z."/>
            <person name="Lecleir G.R."/>
            <person name="Coyne K.J."/>
            <person name="Berg G.M."/>
            <person name="Bertrand E.M."/>
            <person name="Saito M.A."/>
            <person name="Gladyshev V.N."/>
            <person name="Grigoriev I.V."/>
        </authorList>
    </citation>
    <scope>NUCLEOTIDE SEQUENCE [LARGE SCALE GENOMIC DNA]</scope>
    <source>
        <strain evidence="12">CCMP 1984</strain>
    </source>
</reference>
<feature type="compositionally biased region" description="Low complexity" evidence="9">
    <location>
        <begin position="579"/>
        <end position="594"/>
    </location>
</feature>
<feature type="compositionally biased region" description="Basic and acidic residues" evidence="9">
    <location>
        <begin position="663"/>
        <end position="673"/>
    </location>
</feature>
<feature type="region of interest" description="Disordered" evidence="9">
    <location>
        <begin position="700"/>
        <end position="845"/>
    </location>
</feature>
<comment type="catalytic activity">
    <reaction evidence="7">
        <text>L-threonyl-[protein] + ATP = O-phospho-L-threonyl-[protein] + ADP + H(+)</text>
        <dbReference type="Rhea" id="RHEA:46608"/>
        <dbReference type="Rhea" id="RHEA-COMP:11060"/>
        <dbReference type="Rhea" id="RHEA-COMP:11605"/>
        <dbReference type="ChEBI" id="CHEBI:15378"/>
        <dbReference type="ChEBI" id="CHEBI:30013"/>
        <dbReference type="ChEBI" id="CHEBI:30616"/>
        <dbReference type="ChEBI" id="CHEBI:61977"/>
        <dbReference type="ChEBI" id="CHEBI:456216"/>
        <dbReference type="EC" id="2.7.11.1"/>
    </reaction>
</comment>
<dbReference type="Pfam" id="PF00069">
    <property type="entry name" value="Pkinase"/>
    <property type="match status" value="1"/>
</dbReference>
<keyword evidence="6" id="KW-0067">ATP-binding</keyword>
<dbReference type="OrthoDB" id="248923at2759"/>
<evidence type="ECO:0000256" key="3">
    <source>
        <dbReference type="ARBA" id="ARBA00022679"/>
    </source>
</evidence>
<dbReference type="EC" id="2.7.11.1" evidence="1"/>
<dbReference type="PANTHER" id="PTHR44899:SF3">
    <property type="entry name" value="SERINE_THREONINE-PROTEIN KINASE NEK1"/>
    <property type="match status" value="1"/>
</dbReference>
<dbReference type="GO" id="GO:0005524">
    <property type="term" value="F:ATP binding"/>
    <property type="evidence" value="ECO:0007669"/>
    <property type="project" value="UniProtKB-KW"/>
</dbReference>
<feature type="compositionally biased region" description="Low complexity" evidence="9">
    <location>
        <begin position="268"/>
        <end position="281"/>
    </location>
</feature>
<dbReference type="eggNOG" id="KOG0589">
    <property type="taxonomic scope" value="Eukaryota"/>
</dbReference>
<feature type="compositionally biased region" description="Basic and acidic residues" evidence="9">
    <location>
        <begin position="733"/>
        <end position="800"/>
    </location>
</feature>
<evidence type="ECO:0000256" key="1">
    <source>
        <dbReference type="ARBA" id="ARBA00012513"/>
    </source>
</evidence>
<dbReference type="RefSeq" id="XP_009037732.1">
    <property type="nucleotide sequence ID" value="XM_009039484.1"/>
</dbReference>
<dbReference type="InterPro" id="IPR051131">
    <property type="entry name" value="NEK_Ser/Thr_kinase_NIMA"/>
</dbReference>
<keyword evidence="5" id="KW-0418">Kinase</keyword>
<sequence>MEVGLLKRLNHPNIVMQFCDGGDLSGQIKTAARNRKLFAESKILHWFVQMALGLHYMHAQRVLHRDLKTQNIFLTGNGRLVLGDLGISKEIFKNKPYSYKSDIWALGCVLYEMTTLNHAFDANSLNGLACKIIKGRYPPIASRYSKSLRDLVSGMLSTSPSSRPQLEAILRKPFVKKHIKDFLTDIANRDAGKIGDGTMAVKAAALCVVTDPANAVAGMGADARAAHARAAGSADVSSLRSQLDSLQMGDVIAAAFEPPKRGDAPLNAAQAERAAREQAAALRREEDRRRSVETALAKLKKEREERLRDRERLRDEARKRAERHRKPPHRNGAARKPPGWGRPPPRQDANLRGAARRASAVGRPDDGIPRAPERHHRARASEPAHGARDRDRDRDPPRRRVPGGGGGAAAPRRDDDAQRVADLERWEDQQQRAERDRRQRRPDHGKPDRAADARADRENARPGGGALHPRGVVPIKGGGDRRPADQRPLGGAAAREAAREAERARQREGRREVERELERERERERARAREQHVLDAIDVHPRHPAPRGDRDRRDSFEARDRDHRHDPAAAVDRARAAAREGAAAKAHAAAAADARPGDRRSAAVAPWPGPAESKPADRRPRDRAPAKAEAKPAFEAYDDAAPPPRRSLERSPRAPAPAVAEPMEPRETGLSARERVLLRKQEAQAAKEAERVALLNEARAESQALREQAKAMHHGMYRSSLDPAVGAAPRTTRRSEAKLDVESPEYYEYRDDDRSPLSDAKSSPKDDEPDRSPPRRRFDDGADDAPRAPGGRDARGGRGDDDGDDVDEVDLALAESDDDDGDDDEGEQIGWAQPDPDKIEDAEDDIRSREEQLKAELELTTQRCEELRKTLHDTKKYIATRTGTVKLQSPTHAAPEAKLESARFAQPPPLDEEPDGAASWRSKVTEEDDDCLYEEDEEDDEDMVPVQTRLPPPQPAASASRPGPIAANLTPRGAEHELTDAPSPTGRLAARAPRPADRIQLLRQRCIKALGYDQFQAAHAFLKAANDADDDVVDDDDALEAGGEQFGGLHDSDEQTQARLVQILGPDKVHFSSLIDQLIFMEDSL</sequence>
<feature type="compositionally biased region" description="Basic and acidic residues" evidence="9">
    <location>
        <begin position="379"/>
        <end position="398"/>
    </location>
</feature>
<evidence type="ECO:0000256" key="8">
    <source>
        <dbReference type="ARBA" id="ARBA00048679"/>
    </source>
</evidence>
<dbReference type="PROSITE" id="PS50011">
    <property type="entry name" value="PROTEIN_KINASE_DOM"/>
    <property type="match status" value="1"/>
</dbReference>
<dbReference type="InterPro" id="IPR011009">
    <property type="entry name" value="Kinase-like_dom_sf"/>
</dbReference>
<evidence type="ECO:0000313" key="11">
    <source>
        <dbReference type="EMBL" id="EGB07747.1"/>
    </source>
</evidence>
<feature type="region of interest" description="Disordered" evidence="9">
    <location>
        <begin position="882"/>
        <end position="969"/>
    </location>
</feature>
<protein>
    <recommendedName>
        <fullName evidence="1">non-specific serine/threonine protein kinase</fullName>
        <ecNumber evidence="1">2.7.11.1</ecNumber>
    </recommendedName>
</protein>
<feature type="compositionally biased region" description="Basic and acidic residues" evidence="9">
    <location>
        <begin position="835"/>
        <end position="845"/>
    </location>
</feature>
<organism evidence="12">
    <name type="scientific">Aureococcus anophagefferens</name>
    <name type="common">Harmful bloom alga</name>
    <dbReference type="NCBI Taxonomy" id="44056"/>
    <lineage>
        <taxon>Eukaryota</taxon>
        <taxon>Sar</taxon>
        <taxon>Stramenopiles</taxon>
        <taxon>Ochrophyta</taxon>
        <taxon>Pelagophyceae</taxon>
        <taxon>Pelagomonadales</taxon>
        <taxon>Pelagomonadaceae</taxon>
        <taxon>Aureococcus</taxon>
    </lineage>
</organism>
<name>F0YAV9_AURAN</name>
<evidence type="ECO:0000256" key="9">
    <source>
        <dbReference type="SAM" id="MobiDB-lite"/>
    </source>
</evidence>
<dbReference type="GO" id="GO:0004674">
    <property type="term" value="F:protein serine/threonine kinase activity"/>
    <property type="evidence" value="ECO:0007669"/>
    <property type="project" value="UniProtKB-KW"/>
</dbReference>
<evidence type="ECO:0000256" key="6">
    <source>
        <dbReference type="ARBA" id="ARBA00022840"/>
    </source>
</evidence>
<dbReference type="Proteomes" id="UP000002729">
    <property type="component" value="Unassembled WGS sequence"/>
</dbReference>
<dbReference type="Gene3D" id="1.10.510.10">
    <property type="entry name" value="Transferase(Phosphotransferase) domain 1"/>
    <property type="match status" value="2"/>
</dbReference>
<dbReference type="InterPro" id="IPR000719">
    <property type="entry name" value="Prot_kinase_dom"/>
</dbReference>
<evidence type="ECO:0000259" key="10">
    <source>
        <dbReference type="PROSITE" id="PS50011"/>
    </source>
</evidence>
<keyword evidence="2" id="KW-0723">Serine/threonine-protein kinase</keyword>